<reference evidence="5 6" key="1">
    <citation type="submission" date="2019-02" db="EMBL/GenBank/DDBJ databases">
        <authorList>
            <consortium name="Pathogen Informatics"/>
        </authorList>
    </citation>
    <scope>NUCLEOTIDE SEQUENCE [LARGE SCALE GENOMIC DNA]</scope>
    <source>
        <strain evidence="6">clo34</strain>
    </source>
</reference>
<organism evidence="5 6">
    <name type="scientific">Clostridioides difficile</name>
    <name type="common">Peptoclostridium difficile</name>
    <dbReference type="NCBI Taxonomy" id="1496"/>
    <lineage>
        <taxon>Bacteria</taxon>
        <taxon>Bacillati</taxon>
        <taxon>Bacillota</taxon>
        <taxon>Clostridia</taxon>
        <taxon>Peptostreptococcales</taxon>
        <taxon>Peptostreptococcaceae</taxon>
        <taxon>Clostridioides</taxon>
    </lineage>
</organism>
<evidence type="ECO:0000256" key="2">
    <source>
        <dbReference type="ARBA" id="ARBA00023125"/>
    </source>
</evidence>
<dbReference type="Proteomes" id="UP000411588">
    <property type="component" value="Unassembled WGS sequence"/>
</dbReference>
<protein>
    <submittedName>
        <fullName evidence="5">Integrase/recombinase</fullName>
    </submittedName>
</protein>
<dbReference type="AlphaFoldDB" id="A0AB74QH45"/>
<sequence length="190" mass="22186">MSTTRPLEVEEYNQILNLLDTGFTYTNDDGKQKIFRPNIKVKLALILEANLGLRISDILRLQVKNFKNDKLEITEKKTDKLQYRDINSAITNLIKDYAILNKLSPNDFLIDIGERAIQKQLKIMCNFLNIQNISTHSFRKMYATQQFKNNNNNLYLVKELLNHTSIATTQRYIRVSQKDIDKASKDFLLI</sequence>
<dbReference type="Gene3D" id="1.10.443.10">
    <property type="entry name" value="Intergrase catalytic core"/>
    <property type="match status" value="1"/>
</dbReference>
<dbReference type="PANTHER" id="PTHR30349:SF41">
    <property type="entry name" value="INTEGRASE_RECOMBINASE PROTEIN MJ0367-RELATED"/>
    <property type="match status" value="1"/>
</dbReference>
<evidence type="ECO:0000313" key="5">
    <source>
        <dbReference type="EMBL" id="VFD36780.1"/>
    </source>
</evidence>
<evidence type="ECO:0000256" key="1">
    <source>
        <dbReference type="ARBA" id="ARBA00008857"/>
    </source>
</evidence>
<feature type="domain" description="Tyr recombinase" evidence="4">
    <location>
        <begin position="2"/>
        <end position="185"/>
    </location>
</feature>
<keyword evidence="2" id="KW-0238">DNA-binding</keyword>
<dbReference type="PROSITE" id="PS51898">
    <property type="entry name" value="TYR_RECOMBINASE"/>
    <property type="match status" value="1"/>
</dbReference>
<dbReference type="Pfam" id="PF00589">
    <property type="entry name" value="Phage_integrase"/>
    <property type="match status" value="1"/>
</dbReference>
<evidence type="ECO:0000256" key="3">
    <source>
        <dbReference type="ARBA" id="ARBA00023172"/>
    </source>
</evidence>
<gene>
    <name evidence="5" type="ORF">SAMEA1402399_04194</name>
</gene>
<dbReference type="InterPro" id="IPR002104">
    <property type="entry name" value="Integrase_catalytic"/>
</dbReference>
<dbReference type="EMBL" id="CAADAN010000036">
    <property type="protein sequence ID" value="VFD36780.1"/>
    <property type="molecule type" value="Genomic_DNA"/>
</dbReference>
<name>A0AB74QH45_CLODI</name>
<comment type="caution">
    <text evidence="5">The sequence shown here is derived from an EMBL/GenBank/DDBJ whole genome shotgun (WGS) entry which is preliminary data.</text>
</comment>
<evidence type="ECO:0000313" key="6">
    <source>
        <dbReference type="Proteomes" id="UP000411588"/>
    </source>
</evidence>
<dbReference type="GO" id="GO:0015074">
    <property type="term" value="P:DNA integration"/>
    <property type="evidence" value="ECO:0007669"/>
    <property type="project" value="InterPro"/>
</dbReference>
<dbReference type="SUPFAM" id="SSF56349">
    <property type="entry name" value="DNA breaking-rejoining enzymes"/>
    <property type="match status" value="1"/>
</dbReference>
<evidence type="ECO:0000259" key="4">
    <source>
        <dbReference type="PROSITE" id="PS51898"/>
    </source>
</evidence>
<comment type="similarity">
    <text evidence="1">Belongs to the 'phage' integrase family.</text>
</comment>
<dbReference type="InterPro" id="IPR013762">
    <property type="entry name" value="Integrase-like_cat_sf"/>
</dbReference>
<proteinExistence type="inferred from homology"/>
<keyword evidence="3" id="KW-0233">DNA recombination</keyword>
<dbReference type="GO" id="GO:0003677">
    <property type="term" value="F:DNA binding"/>
    <property type="evidence" value="ECO:0007669"/>
    <property type="project" value="UniProtKB-KW"/>
</dbReference>
<dbReference type="GO" id="GO:0006310">
    <property type="term" value="P:DNA recombination"/>
    <property type="evidence" value="ECO:0007669"/>
    <property type="project" value="UniProtKB-KW"/>
</dbReference>
<dbReference type="InterPro" id="IPR050090">
    <property type="entry name" value="Tyrosine_recombinase_XerCD"/>
</dbReference>
<accession>A0AB74QH45</accession>
<dbReference type="RefSeq" id="WP_022618245.1">
    <property type="nucleotide sequence ID" value="NZ_CAADAB010000034.1"/>
</dbReference>
<dbReference type="InterPro" id="IPR011010">
    <property type="entry name" value="DNA_brk_join_enz"/>
</dbReference>
<dbReference type="PANTHER" id="PTHR30349">
    <property type="entry name" value="PHAGE INTEGRASE-RELATED"/>
    <property type="match status" value="1"/>
</dbReference>